<evidence type="ECO:0000313" key="2">
    <source>
        <dbReference type="Proteomes" id="UP000235672"/>
    </source>
</evidence>
<dbReference type="AlphaFoldDB" id="A0A2J6Q6P5"/>
<keyword evidence="2" id="KW-1185">Reference proteome</keyword>
<organism evidence="1 2">
    <name type="scientific">Hyaloscypha hepaticicola</name>
    <dbReference type="NCBI Taxonomy" id="2082293"/>
    <lineage>
        <taxon>Eukaryota</taxon>
        <taxon>Fungi</taxon>
        <taxon>Dikarya</taxon>
        <taxon>Ascomycota</taxon>
        <taxon>Pezizomycotina</taxon>
        <taxon>Leotiomycetes</taxon>
        <taxon>Helotiales</taxon>
        <taxon>Hyaloscyphaceae</taxon>
        <taxon>Hyaloscypha</taxon>
    </lineage>
</organism>
<proteinExistence type="predicted"/>
<evidence type="ECO:0000313" key="1">
    <source>
        <dbReference type="EMBL" id="PMD21884.1"/>
    </source>
</evidence>
<accession>A0A2J6Q6P5</accession>
<reference evidence="1 2" key="1">
    <citation type="submission" date="2016-05" db="EMBL/GenBank/DDBJ databases">
        <title>A degradative enzymes factory behind the ericoid mycorrhizal symbiosis.</title>
        <authorList>
            <consortium name="DOE Joint Genome Institute"/>
            <person name="Martino E."/>
            <person name="Morin E."/>
            <person name="Grelet G."/>
            <person name="Kuo A."/>
            <person name="Kohler A."/>
            <person name="Daghino S."/>
            <person name="Barry K."/>
            <person name="Choi C."/>
            <person name="Cichocki N."/>
            <person name="Clum A."/>
            <person name="Copeland A."/>
            <person name="Hainaut M."/>
            <person name="Haridas S."/>
            <person name="Labutti K."/>
            <person name="Lindquist E."/>
            <person name="Lipzen A."/>
            <person name="Khouja H.-R."/>
            <person name="Murat C."/>
            <person name="Ohm R."/>
            <person name="Olson A."/>
            <person name="Spatafora J."/>
            <person name="Veneault-Fourrey C."/>
            <person name="Henrissat B."/>
            <person name="Grigoriev I."/>
            <person name="Martin F."/>
            <person name="Perotto S."/>
        </authorList>
    </citation>
    <scope>NUCLEOTIDE SEQUENCE [LARGE SCALE GENOMIC DNA]</scope>
    <source>
        <strain evidence="1 2">UAMH 7357</strain>
    </source>
</reference>
<protein>
    <submittedName>
        <fullName evidence="1">Uncharacterized protein</fullName>
    </submittedName>
</protein>
<dbReference type="EMBL" id="KZ613479">
    <property type="protein sequence ID" value="PMD21884.1"/>
    <property type="molecule type" value="Genomic_DNA"/>
</dbReference>
<sequence length="201" mass="22225">MVKISAARGSPAHLNRNSLALFVAPCQEPPQSLTSKGLDQSGSVLWKLGQIAIGSNSKTPAARHPDTALPNFDPLPGKPLPIPEDFFVLTIGTRKRIVHVMHSWKPFETVPLLRYGLFGLVLTTDLHRSSMIDEKNKDLGMTSPRLTRRLAAATRHRIKLPRRPNYRGHCFVLDADTLANSIHASHMIQSDQFGQAVQNAK</sequence>
<name>A0A2J6Q6P5_9HELO</name>
<dbReference type="Proteomes" id="UP000235672">
    <property type="component" value="Unassembled WGS sequence"/>
</dbReference>
<gene>
    <name evidence="1" type="ORF">NA56DRAFT_702856</name>
</gene>